<dbReference type="Proteomes" id="UP001165297">
    <property type="component" value="Unassembled WGS sequence"/>
</dbReference>
<dbReference type="InterPro" id="IPR012334">
    <property type="entry name" value="Pectin_lyas_fold"/>
</dbReference>
<feature type="signal peptide" evidence="1">
    <location>
        <begin position="1"/>
        <end position="26"/>
    </location>
</feature>
<gene>
    <name evidence="3" type="ORF">LGH70_19045</name>
</gene>
<comment type="caution">
    <text evidence="3">The sequence shown here is derived from an EMBL/GenBank/DDBJ whole genome shotgun (WGS) entry which is preliminary data.</text>
</comment>
<reference evidence="3" key="1">
    <citation type="submission" date="2021-10" db="EMBL/GenBank/DDBJ databases">
        <authorList>
            <person name="Dean J.D."/>
            <person name="Kim M.K."/>
            <person name="Newey C.N."/>
            <person name="Stoker T.S."/>
            <person name="Thompson D.W."/>
            <person name="Grose J.H."/>
        </authorList>
    </citation>
    <scope>NUCLEOTIDE SEQUENCE</scope>
    <source>
        <strain evidence="3">BT635</strain>
    </source>
</reference>
<sequence length="980" mass="102155">MKHTIHRTLVSSLFLLTSGFLSSAHAQTGKPAAVALYVNDAAQAGDVYTTGAGNDLSGDGSSTAPFATVARALASADASTATIFIDAGTYSERVVLNKNVSLQGVDTARTVFDGGLAPSDVQTQETGIFITAAGGTPTNPVKIAGLKVRAYDYGIQCDNQVNHVNFLIEDVATTQNRQFGIYWNGQPGFTENITFRRVRATKTALEPNTRNSGAGRGLFIVNGSKINIVIEDGVFEQNRRAGIDINDGSVSGLVIRGCRLGFNLGPAIAVLGAAGLRDANGNYTTPAALIENNFIRNNASNGLEIKSSTGTGRGSGPGSLVLRNNYIVRSLGAPTNLAEDNAGIAFIDRDRNIIGIGGGVTGDLTTGGAYIQNNIVRGYLADALRTAFNINGFGMVLEGANNKVFGNVVANCQRGIQVQDRPANSSGSTPFFDIDRNASLVSVGDSIRSNRLDSCATSLRAVNLSNVVNASLNWLGSNQVVAVRGASGLNGRVITLAGPATSFAQVSSLEPTGRLDYTPFLHTNTDAAATTGFQSDISYLHGDWFSPNLGVAPCLQEALNDVAENGTVELVAATYDGTATITKNVTLTNDGATILQNLVLNAPGKTAGLAAPFNLSGTLTLTSGLLRTSPTSLLTLTAGATASAGNAASYVEGPLRKLGNTAFVFPLGKGGVWARLGISAPANQASAFTGEYFASAFGNGSFTPPLEKVSAVEYWNLDRAGSTDAVSVRLYWENGARSGIDAFTNELQVARFDGSSWVSEGNGGLDGALPAGSVVSAGPVAGFGAFTLGASDVPLPVELVSFTATERQPGVVTLNWRTASEQNNKGFGVERSFDGKGWQQLAFVEGRGTVSTPSNYTYQDQLDASGGLVYYRLRQVDQDGTTAYSPVASLTRNPDQNQLAKLALAPNPASDYTTLQFSAPVTGPLQVSLTDLTGRVLLRQTLTGSANLQVLLPASLPAGTYLVQVEGKGISSKAMRLLKQ</sequence>
<protein>
    <submittedName>
        <fullName evidence="3">T9SS type A sorting domain-containing protein</fullName>
    </submittedName>
</protein>
<evidence type="ECO:0000313" key="3">
    <source>
        <dbReference type="EMBL" id="MCB2379701.1"/>
    </source>
</evidence>
<evidence type="ECO:0000259" key="2">
    <source>
        <dbReference type="Pfam" id="PF18962"/>
    </source>
</evidence>
<proteinExistence type="predicted"/>
<accession>A0ABS8AIL7</accession>
<feature type="chain" id="PRO_5046859469" evidence="1">
    <location>
        <begin position="27"/>
        <end position="980"/>
    </location>
</feature>
<name>A0ABS8AIL7_9BACT</name>
<dbReference type="EMBL" id="JAJADQ010000011">
    <property type="protein sequence ID" value="MCB2379701.1"/>
    <property type="molecule type" value="Genomic_DNA"/>
</dbReference>
<dbReference type="InterPro" id="IPR013783">
    <property type="entry name" value="Ig-like_fold"/>
</dbReference>
<dbReference type="Gene3D" id="2.160.20.10">
    <property type="entry name" value="Single-stranded right-handed beta-helix, Pectin lyase-like"/>
    <property type="match status" value="1"/>
</dbReference>
<dbReference type="RefSeq" id="WP_226188968.1">
    <property type="nucleotide sequence ID" value="NZ_JAJADQ010000011.1"/>
</dbReference>
<dbReference type="InterPro" id="IPR026444">
    <property type="entry name" value="Secre_tail"/>
</dbReference>
<keyword evidence="1" id="KW-0732">Signal</keyword>
<dbReference type="SUPFAM" id="SSF51126">
    <property type="entry name" value="Pectin lyase-like"/>
    <property type="match status" value="1"/>
</dbReference>
<feature type="domain" description="Secretion system C-terminal sorting" evidence="2">
    <location>
        <begin position="906"/>
        <end position="970"/>
    </location>
</feature>
<dbReference type="InterPro" id="IPR011050">
    <property type="entry name" value="Pectin_lyase_fold/virulence"/>
</dbReference>
<dbReference type="Gene3D" id="2.60.40.10">
    <property type="entry name" value="Immunoglobulins"/>
    <property type="match status" value="1"/>
</dbReference>
<evidence type="ECO:0000256" key="1">
    <source>
        <dbReference type="SAM" id="SignalP"/>
    </source>
</evidence>
<dbReference type="Pfam" id="PF18962">
    <property type="entry name" value="Por_Secre_tail"/>
    <property type="match status" value="1"/>
</dbReference>
<dbReference type="SMART" id="SM00710">
    <property type="entry name" value="PbH1"/>
    <property type="match status" value="9"/>
</dbReference>
<dbReference type="InterPro" id="IPR006626">
    <property type="entry name" value="PbH1"/>
</dbReference>
<evidence type="ECO:0000313" key="4">
    <source>
        <dbReference type="Proteomes" id="UP001165297"/>
    </source>
</evidence>
<dbReference type="NCBIfam" id="TIGR04183">
    <property type="entry name" value="Por_Secre_tail"/>
    <property type="match status" value="1"/>
</dbReference>
<keyword evidence="4" id="KW-1185">Reference proteome</keyword>
<organism evidence="3 4">
    <name type="scientific">Hymenobacter nitidus</name>
    <dbReference type="NCBI Taxonomy" id="2880929"/>
    <lineage>
        <taxon>Bacteria</taxon>
        <taxon>Pseudomonadati</taxon>
        <taxon>Bacteroidota</taxon>
        <taxon>Cytophagia</taxon>
        <taxon>Cytophagales</taxon>
        <taxon>Hymenobacteraceae</taxon>
        <taxon>Hymenobacter</taxon>
    </lineage>
</organism>